<keyword evidence="3" id="KW-1003">Cell membrane</keyword>
<dbReference type="Pfam" id="PF21082">
    <property type="entry name" value="MS_channel_3rd"/>
    <property type="match status" value="1"/>
</dbReference>
<dbReference type="InterPro" id="IPR008910">
    <property type="entry name" value="MSC_TM_helix"/>
</dbReference>
<dbReference type="Gene3D" id="3.30.70.100">
    <property type="match status" value="1"/>
</dbReference>
<evidence type="ECO:0000313" key="12">
    <source>
        <dbReference type="Proteomes" id="UP000295543"/>
    </source>
</evidence>
<dbReference type="Gene3D" id="2.30.30.60">
    <property type="match status" value="1"/>
</dbReference>
<evidence type="ECO:0000259" key="8">
    <source>
        <dbReference type="Pfam" id="PF00924"/>
    </source>
</evidence>
<name>A0A4R5UD22_9GAMM</name>
<dbReference type="SUPFAM" id="SSF82861">
    <property type="entry name" value="Mechanosensitive channel protein MscS (YggB), transmembrane region"/>
    <property type="match status" value="1"/>
</dbReference>
<comment type="function">
    <text evidence="7">Mechanosensitive channel that participates in the regulation of osmotic pressure changes within the cell, opening in response to stretch forces in the membrane lipid bilayer, without the need for other proteins. Contributes to normal resistance to hypoosmotic shock. Forms an ion channel of 1.0 nanosiemens conductance with a slight preference for anions.</text>
</comment>
<dbReference type="Pfam" id="PF21088">
    <property type="entry name" value="MS_channel_1st"/>
    <property type="match status" value="1"/>
</dbReference>
<feature type="domain" description="Mechanosensitive ion channel MscS" evidence="8">
    <location>
        <begin position="107"/>
        <end position="173"/>
    </location>
</feature>
<evidence type="ECO:0000313" key="11">
    <source>
        <dbReference type="EMBL" id="TDK33189.1"/>
    </source>
</evidence>
<comment type="subunit">
    <text evidence="7">Homoheptamer.</text>
</comment>
<keyword evidence="7" id="KW-0813">Transport</keyword>
<keyword evidence="7" id="KW-0407">Ion channel</keyword>
<evidence type="ECO:0000256" key="1">
    <source>
        <dbReference type="ARBA" id="ARBA00004651"/>
    </source>
</evidence>
<dbReference type="OrthoDB" id="9809206at2"/>
<keyword evidence="5 7" id="KW-1133">Transmembrane helix</keyword>
<dbReference type="InterPro" id="IPR011066">
    <property type="entry name" value="MscS_channel_C_sf"/>
</dbReference>
<keyword evidence="4 7" id="KW-0812">Transmembrane</keyword>
<dbReference type="GO" id="GO:0008381">
    <property type="term" value="F:mechanosensitive monoatomic ion channel activity"/>
    <property type="evidence" value="ECO:0007669"/>
    <property type="project" value="InterPro"/>
</dbReference>
<dbReference type="Proteomes" id="UP000295543">
    <property type="component" value="Unassembled WGS sequence"/>
</dbReference>
<dbReference type="PROSITE" id="PS01246">
    <property type="entry name" value="UPF0003"/>
    <property type="match status" value="1"/>
</dbReference>
<comment type="caution">
    <text evidence="7">Lacks conserved residue(s) required for the propagation of feature annotation.</text>
</comment>
<comment type="similarity">
    <text evidence="2 7">Belongs to the MscS (TC 1.A.23) family.</text>
</comment>
<evidence type="ECO:0000256" key="4">
    <source>
        <dbReference type="ARBA" id="ARBA00022692"/>
    </source>
</evidence>
<dbReference type="PANTHER" id="PTHR30221">
    <property type="entry name" value="SMALL-CONDUCTANCE MECHANOSENSITIVE CHANNEL"/>
    <property type="match status" value="1"/>
</dbReference>
<dbReference type="Pfam" id="PF05552">
    <property type="entry name" value="MS_channel_1st_1"/>
    <property type="match status" value="1"/>
</dbReference>
<dbReference type="AlphaFoldDB" id="A0A4R5UD22"/>
<evidence type="ECO:0000256" key="6">
    <source>
        <dbReference type="ARBA" id="ARBA00023136"/>
    </source>
</evidence>
<dbReference type="Gene3D" id="1.10.287.1260">
    <property type="match status" value="1"/>
</dbReference>
<dbReference type="InterPro" id="IPR011014">
    <property type="entry name" value="MscS_channel_TM-2"/>
</dbReference>
<keyword evidence="7" id="KW-0406">Ion transport</keyword>
<keyword evidence="6 7" id="KW-0472">Membrane</keyword>
<organism evidence="11 12">
    <name type="scientific">Luteimonas terrae</name>
    <dbReference type="NCBI Taxonomy" id="1530191"/>
    <lineage>
        <taxon>Bacteria</taxon>
        <taxon>Pseudomonadati</taxon>
        <taxon>Pseudomonadota</taxon>
        <taxon>Gammaproteobacteria</taxon>
        <taxon>Lysobacterales</taxon>
        <taxon>Lysobacteraceae</taxon>
        <taxon>Luteimonas</taxon>
    </lineage>
</organism>
<dbReference type="InterPro" id="IPR049142">
    <property type="entry name" value="MS_channel_1st"/>
</dbReference>
<dbReference type="InterPro" id="IPR006686">
    <property type="entry name" value="MscS_channel_CS"/>
</dbReference>
<comment type="subcellular location">
    <subcellularLocation>
        <location evidence="7">Cell inner membrane</location>
        <topology evidence="7">Multi-pass membrane protein</topology>
    </subcellularLocation>
    <subcellularLocation>
        <location evidence="1">Cell membrane</location>
        <topology evidence="1">Multi-pass membrane protein</topology>
    </subcellularLocation>
</comment>
<accession>A0A4R5UD22</accession>
<dbReference type="InterPro" id="IPR006685">
    <property type="entry name" value="MscS_channel_2nd"/>
</dbReference>
<evidence type="ECO:0000256" key="2">
    <source>
        <dbReference type="ARBA" id="ARBA00008017"/>
    </source>
</evidence>
<dbReference type="InterPro" id="IPR010920">
    <property type="entry name" value="LSM_dom_sf"/>
</dbReference>
<dbReference type="PANTHER" id="PTHR30221:SF1">
    <property type="entry name" value="SMALL-CONDUCTANCE MECHANOSENSITIVE CHANNEL"/>
    <property type="match status" value="1"/>
</dbReference>
<evidence type="ECO:0000256" key="7">
    <source>
        <dbReference type="RuleBase" id="RU369025"/>
    </source>
</evidence>
<feature type="domain" description="Mechanosensitive ion channel MscS C-terminal" evidence="9">
    <location>
        <begin position="180"/>
        <end position="262"/>
    </location>
</feature>
<dbReference type="InterPro" id="IPR023408">
    <property type="entry name" value="MscS_beta-dom_sf"/>
</dbReference>
<dbReference type="GO" id="GO:0005886">
    <property type="term" value="C:plasma membrane"/>
    <property type="evidence" value="ECO:0007669"/>
    <property type="project" value="UniProtKB-SubCell"/>
</dbReference>
<dbReference type="EMBL" id="SMTG01000002">
    <property type="protein sequence ID" value="TDK33189.1"/>
    <property type="molecule type" value="Genomic_DNA"/>
</dbReference>
<feature type="transmembrane region" description="Helical" evidence="7">
    <location>
        <begin position="20"/>
        <end position="39"/>
    </location>
</feature>
<dbReference type="SUPFAM" id="SSF50182">
    <property type="entry name" value="Sm-like ribonucleoproteins"/>
    <property type="match status" value="1"/>
</dbReference>
<evidence type="ECO:0000259" key="10">
    <source>
        <dbReference type="Pfam" id="PF21088"/>
    </source>
</evidence>
<evidence type="ECO:0000256" key="5">
    <source>
        <dbReference type="ARBA" id="ARBA00022989"/>
    </source>
</evidence>
<sequence>MMERWWTRLQASGWEDIALAWGLRVAGALLLFLIGLRIAKWIAGLAERGLTRAHVEPTATHFLRKVAYVILLVVLVLASLQVIGVPMTSMVAVLGAAGLAIGLALKDSLSNIASGVMLVTLKPFRAGNVVTINGVTGTVEDVSIFQTKLRGADNQLIVLPNSLITADSIINLTPDTRRRVEVVVGIGYADDIDTARAVILGIMQEDPRVLAEPAPAVVVYSLGDNSVNLGATCHVANADWWGVKCMLTEQIKKRFDAGGISIPFPQRDVHMYHHLPPGTQAVPNDALAGAPQLRRD</sequence>
<proteinExistence type="inferred from homology"/>
<keyword evidence="12" id="KW-1185">Reference proteome</keyword>
<evidence type="ECO:0000256" key="3">
    <source>
        <dbReference type="ARBA" id="ARBA00022475"/>
    </source>
</evidence>
<feature type="domain" description="Mechanosensitive ion channel transmembrane helices 2/3" evidence="10">
    <location>
        <begin position="65"/>
        <end position="106"/>
    </location>
</feature>
<dbReference type="InterPro" id="IPR049278">
    <property type="entry name" value="MS_channel_C"/>
</dbReference>
<dbReference type="Pfam" id="PF00924">
    <property type="entry name" value="MS_channel_2nd"/>
    <property type="match status" value="1"/>
</dbReference>
<keyword evidence="7" id="KW-0997">Cell inner membrane</keyword>
<protein>
    <recommendedName>
        <fullName evidence="7">Small-conductance mechanosensitive channel</fullName>
    </recommendedName>
</protein>
<reference evidence="11 12" key="1">
    <citation type="submission" date="2019-03" db="EMBL/GenBank/DDBJ databases">
        <title>Luteimonas zhaokaii sp.nov., isolated from the rectal contents of Plateau pika in Yushu, Qinghai Province, China.</title>
        <authorList>
            <person name="Zhang G."/>
        </authorList>
    </citation>
    <scope>NUCLEOTIDE SEQUENCE [LARGE SCALE GENOMIC DNA]</scope>
    <source>
        <strain evidence="11 12">THG-MD21</strain>
    </source>
</reference>
<comment type="caution">
    <text evidence="11">The sequence shown here is derived from an EMBL/GenBank/DDBJ whole genome shotgun (WGS) entry which is preliminary data.</text>
</comment>
<feature type="transmembrane region" description="Helical" evidence="7">
    <location>
        <begin position="66"/>
        <end position="83"/>
    </location>
</feature>
<gene>
    <name evidence="11" type="ORF">E2F49_03885</name>
</gene>
<dbReference type="SUPFAM" id="SSF82689">
    <property type="entry name" value="Mechanosensitive channel protein MscS (YggB), C-terminal domain"/>
    <property type="match status" value="1"/>
</dbReference>
<dbReference type="InterPro" id="IPR045275">
    <property type="entry name" value="MscS_archaea/bacteria_type"/>
</dbReference>
<evidence type="ECO:0000259" key="9">
    <source>
        <dbReference type="Pfam" id="PF21082"/>
    </source>
</evidence>